<evidence type="ECO:0000313" key="4">
    <source>
        <dbReference type="EMBL" id="MCI0183938.1"/>
    </source>
</evidence>
<dbReference type="InterPro" id="IPR035965">
    <property type="entry name" value="PAS-like_dom_sf"/>
</dbReference>
<dbReference type="FunFam" id="3.20.20.450:FF:000001">
    <property type="entry name" value="Cyclic di-GMP phosphodiesterase yahA"/>
    <property type="match status" value="1"/>
</dbReference>
<dbReference type="InterPro" id="IPR052155">
    <property type="entry name" value="Biofilm_reg_signaling"/>
</dbReference>
<dbReference type="SUPFAM" id="SSF55073">
    <property type="entry name" value="Nucleotide cyclase"/>
    <property type="match status" value="1"/>
</dbReference>
<dbReference type="InterPro" id="IPR009875">
    <property type="entry name" value="PilZ_domain"/>
</dbReference>
<dbReference type="Pfam" id="PF00990">
    <property type="entry name" value="GGDEF"/>
    <property type="match status" value="1"/>
</dbReference>
<feature type="domain" description="PAS" evidence="1">
    <location>
        <begin position="40"/>
        <end position="109"/>
    </location>
</feature>
<dbReference type="PROSITE" id="PS50883">
    <property type="entry name" value="EAL"/>
    <property type="match status" value="1"/>
</dbReference>
<dbReference type="SMART" id="SM00091">
    <property type="entry name" value="PAS"/>
    <property type="match status" value="1"/>
</dbReference>
<dbReference type="InterPro" id="IPR013655">
    <property type="entry name" value="PAS_fold_3"/>
</dbReference>
<evidence type="ECO:0000259" key="3">
    <source>
        <dbReference type="PROSITE" id="PS50887"/>
    </source>
</evidence>
<dbReference type="PROSITE" id="PS50112">
    <property type="entry name" value="PAS"/>
    <property type="match status" value="1"/>
</dbReference>
<accession>A0A9X2ACB0</accession>
<dbReference type="Gene3D" id="3.30.70.270">
    <property type="match status" value="1"/>
</dbReference>
<dbReference type="Pfam" id="PF00563">
    <property type="entry name" value="EAL"/>
    <property type="match status" value="1"/>
</dbReference>
<dbReference type="SUPFAM" id="SSF141868">
    <property type="entry name" value="EAL domain-like"/>
    <property type="match status" value="1"/>
</dbReference>
<dbReference type="InterPro" id="IPR043128">
    <property type="entry name" value="Rev_trsase/Diguanyl_cyclase"/>
</dbReference>
<dbReference type="InterPro" id="IPR001633">
    <property type="entry name" value="EAL_dom"/>
</dbReference>
<comment type="caution">
    <text evidence="4">The sequence shown here is derived from an EMBL/GenBank/DDBJ whole genome shotgun (WGS) entry which is preliminary data.</text>
</comment>
<keyword evidence="5" id="KW-1185">Reference proteome</keyword>
<protein>
    <recommendedName>
        <fullName evidence="6">EAL domain-containing protein</fullName>
    </recommendedName>
</protein>
<name>A0A9X2ACB0_9BACL</name>
<gene>
    <name evidence="4" type="ORF">MM817_02230</name>
</gene>
<feature type="domain" description="GGDEF" evidence="3">
    <location>
        <begin position="194"/>
        <end position="327"/>
    </location>
</feature>
<dbReference type="CDD" id="cd00130">
    <property type="entry name" value="PAS"/>
    <property type="match status" value="1"/>
</dbReference>
<dbReference type="InterPro" id="IPR029787">
    <property type="entry name" value="Nucleotide_cyclase"/>
</dbReference>
<dbReference type="NCBIfam" id="TIGR00229">
    <property type="entry name" value="sensory_box"/>
    <property type="match status" value="1"/>
</dbReference>
<organism evidence="4 5">
    <name type="scientific">Sulfoacidibacillus ferrooxidans</name>
    <dbReference type="NCBI Taxonomy" id="2005001"/>
    <lineage>
        <taxon>Bacteria</taxon>
        <taxon>Bacillati</taxon>
        <taxon>Bacillota</taxon>
        <taxon>Bacilli</taxon>
        <taxon>Bacillales</taxon>
        <taxon>Alicyclobacillaceae</taxon>
        <taxon>Sulfoacidibacillus</taxon>
    </lineage>
</organism>
<dbReference type="EMBL" id="JALBUF010000007">
    <property type="protein sequence ID" value="MCI0183938.1"/>
    <property type="molecule type" value="Genomic_DNA"/>
</dbReference>
<dbReference type="InterPro" id="IPR000160">
    <property type="entry name" value="GGDEF_dom"/>
</dbReference>
<dbReference type="SMART" id="SM00267">
    <property type="entry name" value="GGDEF"/>
    <property type="match status" value="1"/>
</dbReference>
<dbReference type="Gene3D" id="3.20.20.450">
    <property type="entry name" value="EAL domain"/>
    <property type="match status" value="1"/>
</dbReference>
<dbReference type="Pfam" id="PF08447">
    <property type="entry name" value="PAS_3"/>
    <property type="match status" value="1"/>
</dbReference>
<dbReference type="PANTHER" id="PTHR44757:SF2">
    <property type="entry name" value="BIOFILM ARCHITECTURE MAINTENANCE PROTEIN MBAA"/>
    <property type="match status" value="1"/>
</dbReference>
<proteinExistence type="predicted"/>
<sequence length="743" mass="85596">MIKKIKEYFMSSQYEASHVNGQQVVATQDLSDIINEPSLDEKRLMKMIDSSSDVFAIFSNTLEITYISSSIRNVLGYRLSDLRFSMWDIVHADDVESLQEKMREVHQLSETYVSIDVRMKHQNGEWCHCSITFRQLSDEPGMVIATLRDVTDIKRVQNLMVHQSYYDYITGLPNRKKFVEDLQLMVHRVKETNVNMAVMRLDIDHFKKINDTLGHMIGDKLLKALTHRLRAAVSNDIYFYRLSGDEFSFILIDYTHATFVLETADKITESFKSSFEIDEFNLFVTASIGISLYPDDGQDSDTLFKNAGMALSRTKESNKNTYNFYTASLNTQSYKRFFLSNDFRNAMQKNQFVLYYQPRVDGRNGRIVGAEALIRWEHEEWGLVSPDDFISIAEENGLITPLGEWVLRTACFKLKEWLDKGLHVRLSVNFSIHQFLHSDIVDTVKRIVQETKVDVNFLEIEITESSLLPSGLVVYHAVKELRAMGIQVLFDDFGTGYSSLSWLNQLELDGLKIDKSFIQKISDNSTTLEIVRSIIKLAHGLNLSVIAEGVESSHEWDLLREEQCDEIQGYLFSRPLPADQFDQLLINEVMKVTEVSNYNDQVNRRQYFRVTPNYPIIATMTVSSIRGRLLHIGYSEVLIHDIGAGGLSFISNLRFASISEVVLRFKVCVVNRYVDCDGKIVWSNELAGGIFQYGIQFIMSESSREHLIQDLNELTIQLKIKKDKIGEMKFFTENIETFFTSYM</sequence>
<evidence type="ECO:0008006" key="6">
    <source>
        <dbReference type="Google" id="ProtNLM"/>
    </source>
</evidence>
<feature type="domain" description="EAL" evidence="2">
    <location>
        <begin position="336"/>
        <end position="589"/>
    </location>
</feature>
<dbReference type="Pfam" id="PF07238">
    <property type="entry name" value="PilZ"/>
    <property type="match status" value="1"/>
</dbReference>
<evidence type="ECO:0000313" key="5">
    <source>
        <dbReference type="Proteomes" id="UP001139263"/>
    </source>
</evidence>
<evidence type="ECO:0000259" key="1">
    <source>
        <dbReference type="PROSITE" id="PS50112"/>
    </source>
</evidence>
<dbReference type="GO" id="GO:0035438">
    <property type="term" value="F:cyclic-di-GMP binding"/>
    <property type="evidence" value="ECO:0007669"/>
    <property type="project" value="InterPro"/>
</dbReference>
<dbReference type="Gene3D" id="3.30.450.20">
    <property type="entry name" value="PAS domain"/>
    <property type="match status" value="1"/>
</dbReference>
<dbReference type="Proteomes" id="UP001139263">
    <property type="component" value="Unassembled WGS sequence"/>
</dbReference>
<dbReference type="PANTHER" id="PTHR44757">
    <property type="entry name" value="DIGUANYLATE CYCLASE DGCP"/>
    <property type="match status" value="1"/>
</dbReference>
<dbReference type="CDD" id="cd01949">
    <property type="entry name" value="GGDEF"/>
    <property type="match status" value="1"/>
</dbReference>
<dbReference type="InterPro" id="IPR035919">
    <property type="entry name" value="EAL_sf"/>
</dbReference>
<dbReference type="PROSITE" id="PS50887">
    <property type="entry name" value="GGDEF"/>
    <property type="match status" value="1"/>
</dbReference>
<evidence type="ECO:0000259" key="2">
    <source>
        <dbReference type="PROSITE" id="PS50883"/>
    </source>
</evidence>
<reference evidence="4" key="1">
    <citation type="submission" date="2022-03" db="EMBL/GenBank/DDBJ databases">
        <title>Draft Genome Sequence of Firmicute Strain S0AB, a Heterotrophic Iron/Sulfur-Oxidizing Extreme Acidophile.</title>
        <authorList>
            <person name="Vergara E."/>
            <person name="Pakostova E."/>
            <person name="Johnson D.B."/>
            <person name="Holmes D.S."/>
        </authorList>
    </citation>
    <scope>NUCLEOTIDE SEQUENCE</scope>
    <source>
        <strain evidence="4">S0AB</strain>
    </source>
</reference>
<dbReference type="NCBIfam" id="TIGR00254">
    <property type="entry name" value="GGDEF"/>
    <property type="match status" value="1"/>
</dbReference>
<dbReference type="InterPro" id="IPR000014">
    <property type="entry name" value="PAS"/>
</dbReference>
<dbReference type="SUPFAM" id="SSF55785">
    <property type="entry name" value="PYP-like sensor domain (PAS domain)"/>
    <property type="match status" value="1"/>
</dbReference>
<dbReference type="CDD" id="cd01948">
    <property type="entry name" value="EAL"/>
    <property type="match status" value="1"/>
</dbReference>
<dbReference type="AlphaFoldDB" id="A0A9X2ACB0"/>
<dbReference type="SMART" id="SM00052">
    <property type="entry name" value="EAL"/>
    <property type="match status" value="1"/>
</dbReference>